<dbReference type="Gene3D" id="3.40.30.10">
    <property type="entry name" value="Glutaredoxin"/>
    <property type="match status" value="1"/>
</dbReference>
<gene>
    <name evidence="3" type="ORF">SMALB_5054</name>
</gene>
<feature type="domain" description="KaiB" evidence="2">
    <location>
        <begin position="2"/>
        <end position="79"/>
    </location>
</feature>
<reference evidence="3 4" key="1">
    <citation type="submission" date="2020-02" db="EMBL/GenBank/DDBJ databases">
        <title>Streptomyces malaysiensis DSM14702 (JHCC583434, PFL_A843) Genome sequencing and assembly.</title>
        <authorList>
            <person name="Samborskyy M."/>
        </authorList>
    </citation>
    <scope>NUCLEOTIDE SEQUENCE [LARGE SCALE GENOMIC DNA]</scope>
    <source>
        <strain evidence="3 4">DSM 14702</strain>
    </source>
</reference>
<proteinExistence type="predicted"/>
<dbReference type="SMART" id="SM01248">
    <property type="entry name" value="KaiB"/>
    <property type="match status" value="1"/>
</dbReference>
<dbReference type="Pfam" id="PF07689">
    <property type="entry name" value="KaiB"/>
    <property type="match status" value="1"/>
</dbReference>
<feature type="region of interest" description="Disordered" evidence="1">
    <location>
        <begin position="80"/>
        <end position="105"/>
    </location>
</feature>
<feature type="compositionally biased region" description="Basic and acidic residues" evidence="1">
    <location>
        <begin position="84"/>
        <end position="105"/>
    </location>
</feature>
<evidence type="ECO:0000313" key="4">
    <source>
        <dbReference type="Proteomes" id="UP000536624"/>
    </source>
</evidence>
<evidence type="ECO:0000313" key="3">
    <source>
        <dbReference type="EMBL" id="NIY67016.1"/>
    </source>
</evidence>
<sequence>MAGESERSSAAEANLRALARSRLPGGYELEVVDVVARPGLAEELRVLATPTVVRLLPLPQVRVIGDLSDPLRVAFALGLPDEPQEVREKKEEADGDRHHKEAHGD</sequence>
<organism evidence="3 4">
    <name type="scientific">Streptomyces malaysiensis</name>
    <dbReference type="NCBI Taxonomy" id="92644"/>
    <lineage>
        <taxon>Bacteria</taxon>
        <taxon>Bacillati</taxon>
        <taxon>Actinomycetota</taxon>
        <taxon>Actinomycetes</taxon>
        <taxon>Kitasatosporales</taxon>
        <taxon>Streptomycetaceae</taxon>
        <taxon>Streptomyces</taxon>
        <taxon>Streptomyces violaceusniger group</taxon>
    </lineage>
</organism>
<dbReference type="EMBL" id="JAALLH010000001">
    <property type="protein sequence ID" value="NIY67016.1"/>
    <property type="molecule type" value="Genomic_DNA"/>
</dbReference>
<dbReference type="InterPro" id="IPR039022">
    <property type="entry name" value="KaiB-like"/>
</dbReference>
<dbReference type="PANTHER" id="PTHR41709:SF2">
    <property type="entry name" value="CIRCADIAN CLOCK PROTEIN KAIB2"/>
    <property type="match status" value="1"/>
</dbReference>
<dbReference type="InterPro" id="IPR011649">
    <property type="entry name" value="KaiB_domain"/>
</dbReference>
<name>A0A7X5X7V7_STRMQ</name>
<dbReference type="AlphaFoldDB" id="A0A7X5X7V7"/>
<accession>A0A7X5X7V7</accession>
<protein>
    <submittedName>
        <fullName evidence="3">Circadian clock KaiB-like protein</fullName>
    </submittedName>
</protein>
<evidence type="ECO:0000256" key="1">
    <source>
        <dbReference type="SAM" id="MobiDB-lite"/>
    </source>
</evidence>
<dbReference type="Proteomes" id="UP000536624">
    <property type="component" value="Unassembled WGS sequence"/>
</dbReference>
<dbReference type="GO" id="GO:0048511">
    <property type="term" value="P:rhythmic process"/>
    <property type="evidence" value="ECO:0007669"/>
    <property type="project" value="InterPro"/>
</dbReference>
<dbReference type="InterPro" id="IPR036249">
    <property type="entry name" value="Thioredoxin-like_sf"/>
</dbReference>
<evidence type="ECO:0000259" key="2">
    <source>
        <dbReference type="SMART" id="SM01248"/>
    </source>
</evidence>
<dbReference type="SUPFAM" id="SSF52833">
    <property type="entry name" value="Thioredoxin-like"/>
    <property type="match status" value="1"/>
</dbReference>
<dbReference type="PANTHER" id="PTHR41709">
    <property type="entry name" value="KAIB-LIKE PROTEIN 1"/>
    <property type="match status" value="1"/>
</dbReference>
<comment type="caution">
    <text evidence="3">The sequence shown here is derived from an EMBL/GenBank/DDBJ whole genome shotgun (WGS) entry which is preliminary data.</text>
</comment>